<comment type="caution">
    <text evidence="1">The sequence shown here is derived from an EMBL/GenBank/DDBJ whole genome shotgun (WGS) entry which is preliminary data.</text>
</comment>
<dbReference type="Proteomes" id="UP000646749">
    <property type="component" value="Unassembled WGS sequence"/>
</dbReference>
<dbReference type="EMBL" id="BONW01000028">
    <property type="protein sequence ID" value="GIG90682.1"/>
    <property type="molecule type" value="Genomic_DNA"/>
</dbReference>
<reference evidence="1 2" key="1">
    <citation type="submission" date="2021-01" db="EMBL/GenBank/DDBJ databases">
        <title>Whole genome shotgun sequence of Plantactinospora endophytica NBRC 110450.</title>
        <authorList>
            <person name="Komaki H."/>
            <person name="Tamura T."/>
        </authorList>
    </citation>
    <scope>NUCLEOTIDE SEQUENCE [LARGE SCALE GENOMIC DNA]</scope>
    <source>
        <strain evidence="1 2">NBRC 110450</strain>
    </source>
</reference>
<proteinExistence type="predicted"/>
<gene>
    <name evidence="1" type="ORF">Pen02_56180</name>
</gene>
<dbReference type="RefSeq" id="WP_275413614.1">
    <property type="nucleotide sequence ID" value="NZ_BONW01000028.1"/>
</dbReference>
<evidence type="ECO:0000313" key="2">
    <source>
        <dbReference type="Proteomes" id="UP000646749"/>
    </source>
</evidence>
<name>A0ABQ4E7I9_9ACTN</name>
<accession>A0ABQ4E7I9</accession>
<protein>
    <submittedName>
        <fullName evidence="1">Uncharacterized protein</fullName>
    </submittedName>
</protein>
<evidence type="ECO:0000313" key="1">
    <source>
        <dbReference type="EMBL" id="GIG90682.1"/>
    </source>
</evidence>
<keyword evidence="2" id="KW-1185">Reference proteome</keyword>
<organism evidence="1 2">
    <name type="scientific">Plantactinospora endophytica</name>
    <dbReference type="NCBI Taxonomy" id="673535"/>
    <lineage>
        <taxon>Bacteria</taxon>
        <taxon>Bacillati</taxon>
        <taxon>Actinomycetota</taxon>
        <taxon>Actinomycetes</taxon>
        <taxon>Micromonosporales</taxon>
        <taxon>Micromonosporaceae</taxon>
        <taxon>Plantactinospora</taxon>
    </lineage>
</organism>
<sequence>MEKTNVEIDVEVLEVSDDELETVAGGLIEPPCACVGACDV</sequence>